<reference evidence="2" key="1">
    <citation type="submission" date="2015-11" db="EMBL/GenBank/DDBJ databases">
        <title>De novo transcriptome assembly of four potential Pierce s Disease insect vectors from Arizona vineyards.</title>
        <authorList>
            <person name="Tassone E.E."/>
        </authorList>
    </citation>
    <scope>NUCLEOTIDE SEQUENCE</scope>
</reference>
<dbReference type="PANTHER" id="PTHR47326">
    <property type="entry name" value="TRANSPOSABLE ELEMENT TC3 TRANSPOSASE-LIKE PROTEIN"/>
    <property type="match status" value="1"/>
</dbReference>
<dbReference type="Pfam" id="PF16087">
    <property type="entry name" value="DUF4817"/>
    <property type="match status" value="1"/>
</dbReference>
<organism evidence="2">
    <name type="scientific">Cuerna arida</name>
    <dbReference type="NCBI Taxonomy" id="1464854"/>
    <lineage>
        <taxon>Eukaryota</taxon>
        <taxon>Metazoa</taxon>
        <taxon>Ecdysozoa</taxon>
        <taxon>Arthropoda</taxon>
        <taxon>Hexapoda</taxon>
        <taxon>Insecta</taxon>
        <taxon>Pterygota</taxon>
        <taxon>Neoptera</taxon>
        <taxon>Paraneoptera</taxon>
        <taxon>Hemiptera</taxon>
        <taxon>Auchenorrhyncha</taxon>
        <taxon>Membracoidea</taxon>
        <taxon>Cicadellidae</taxon>
        <taxon>Cicadellinae</taxon>
        <taxon>Proconiini</taxon>
        <taxon>Cuerna</taxon>
    </lineage>
</organism>
<evidence type="ECO:0000259" key="1">
    <source>
        <dbReference type="Pfam" id="PF16087"/>
    </source>
</evidence>
<dbReference type="AlphaFoldDB" id="A0A1B6F9B4"/>
<dbReference type="PANTHER" id="PTHR47326:SF1">
    <property type="entry name" value="HTH PSQ-TYPE DOMAIN-CONTAINING PROTEIN"/>
    <property type="match status" value="1"/>
</dbReference>
<dbReference type="EMBL" id="GECZ01022951">
    <property type="protein sequence ID" value="JAS46818.1"/>
    <property type="molecule type" value="Transcribed_RNA"/>
</dbReference>
<gene>
    <name evidence="2" type="ORF">g.8391</name>
    <name evidence="3" type="ORF">g.8392</name>
</gene>
<protein>
    <recommendedName>
        <fullName evidence="1">DUF4817 domain-containing protein</fullName>
    </recommendedName>
</protein>
<evidence type="ECO:0000313" key="2">
    <source>
        <dbReference type="EMBL" id="JAS46818.1"/>
    </source>
</evidence>
<proteinExistence type="predicted"/>
<sequence length="164" mass="18976">MSRTLQEKVDMVFIFGASGNNYHETMRRFNENHPERPVSRTYLRQLITKFRETGSVTDAKRSGRPPLSEEVDFEVLCTVVENPQTSSRQIADNIGVSQRKAITTLKKHKFHPYKIMLHHALNEDDPDRRLQFCETMDRLIIANPTTVNNICFSDESTFYVNGLV</sequence>
<evidence type="ECO:0000313" key="3">
    <source>
        <dbReference type="EMBL" id="JAS49053.1"/>
    </source>
</evidence>
<dbReference type="InterPro" id="IPR032135">
    <property type="entry name" value="DUF4817"/>
</dbReference>
<feature type="domain" description="DUF4817" evidence="1">
    <location>
        <begin position="4"/>
        <end position="57"/>
    </location>
</feature>
<accession>A0A1B6F9B4</accession>
<name>A0A1B6F9B4_9HEMI</name>
<feature type="non-terminal residue" evidence="2">
    <location>
        <position position="164"/>
    </location>
</feature>
<dbReference type="EMBL" id="GECZ01020716">
    <property type="protein sequence ID" value="JAS49053.1"/>
    <property type="molecule type" value="Transcribed_RNA"/>
</dbReference>